<reference evidence="3" key="1">
    <citation type="submission" date="2020-10" db="EMBL/GenBank/DDBJ databases">
        <authorList>
            <person name="Gilroy R."/>
        </authorList>
    </citation>
    <scope>NUCLEOTIDE SEQUENCE</scope>
    <source>
        <strain evidence="3">B2-22910</strain>
    </source>
</reference>
<name>A0A9D9IEZ3_9BACT</name>
<sequence length="414" mass="44436">MSGAAVYTLTSPLHDRESVETVSSSFLASLERLAGCRLEVKGPDFSGYGSSPLSLVYVRTGGTEGIFMDLYSRYGELFRSSPVRLLASGEGNSLAAAMEILSFLRQQGCRGEIIHGPAASVARRISMLMKVEDAYAGLEGRRYGIIGKPSDWLIASPAGSRAAESALGVTLVEIGMDELVSEIRRKEYPEPAAGLLKPGNLQLEGALYIYGALRRTAEKYGLSGFTLRCFDLLGAVGNTGCLALSLLNSEGMVAGCEGDVPAMLTMAISRALTGSSGFQANPARVDAEKGDIVFAHCTIPLDMLKDYSYDTHFESGIGVAVCGEMEKGDLTVFKVSHDLSRYFVCEASLVENLHEKSLCRTQLYLHTESDLSYFLTDPIGNHHVIMKGRCSALVSAFMDRLSSGTPARTSETPA</sequence>
<dbReference type="AlphaFoldDB" id="A0A9D9IEZ3"/>
<organism evidence="3 4">
    <name type="scientific">Candidatus Cryptobacteroides faecavium</name>
    <dbReference type="NCBI Taxonomy" id="2840762"/>
    <lineage>
        <taxon>Bacteria</taxon>
        <taxon>Pseudomonadati</taxon>
        <taxon>Bacteroidota</taxon>
        <taxon>Bacteroidia</taxon>
        <taxon>Bacteroidales</taxon>
        <taxon>Candidatus Cryptobacteroides</taxon>
    </lineage>
</organism>
<dbReference type="Proteomes" id="UP000823603">
    <property type="component" value="Unassembled WGS sequence"/>
</dbReference>
<keyword evidence="1" id="KW-0413">Isomerase</keyword>
<dbReference type="GO" id="GO:0005996">
    <property type="term" value="P:monosaccharide metabolic process"/>
    <property type="evidence" value="ECO:0007669"/>
    <property type="project" value="InterPro"/>
</dbReference>
<comment type="caution">
    <text evidence="3">The sequence shown here is derived from an EMBL/GenBank/DDBJ whole genome shotgun (WGS) entry which is preliminary data.</text>
</comment>
<dbReference type="SUPFAM" id="SSF53743">
    <property type="entry name" value="FucI/AraA N-terminal and middle domains"/>
    <property type="match status" value="1"/>
</dbReference>
<keyword evidence="2" id="KW-0119">Carbohydrate metabolism</keyword>
<evidence type="ECO:0000313" key="4">
    <source>
        <dbReference type="Proteomes" id="UP000823603"/>
    </source>
</evidence>
<evidence type="ECO:0000313" key="3">
    <source>
        <dbReference type="EMBL" id="MBO8471472.1"/>
    </source>
</evidence>
<dbReference type="GO" id="GO:0016861">
    <property type="term" value="F:intramolecular oxidoreductase activity, interconverting aldoses and ketoses"/>
    <property type="evidence" value="ECO:0007669"/>
    <property type="project" value="InterPro"/>
</dbReference>
<evidence type="ECO:0000256" key="2">
    <source>
        <dbReference type="ARBA" id="ARBA00023277"/>
    </source>
</evidence>
<proteinExistence type="predicted"/>
<protein>
    <submittedName>
        <fullName evidence="3">Uncharacterized protein</fullName>
    </submittedName>
</protein>
<dbReference type="PANTHER" id="PTHR36120">
    <property type="entry name" value="FUCOSE ISOMERASE"/>
    <property type="match status" value="1"/>
</dbReference>
<dbReference type="EMBL" id="JADIMB010000098">
    <property type="protein sequence ID" value="MBO8471472.1"/>
    <property type="molecule type" value="Genomic_DNA"/>
</dbReference>
<dbReference type="PANTHER" id="PTHR36120:SF2">
    <property type="entry name" value="FUCOSE ISOMERASE"/>
    <property type="match status" value="1"/>
</dbReference>
<accession>A0A9D9IEZ3</accession>
<dbReference type="GO" id="GO:0005737">
    <property type="term" value="C:cytoplasm"/>
    <property type="evidence" value="ECO:0007669"/>
    <property type="project" value="InterPro"/>
</dbReference>
<reference evidence="3" key="2">
    <citation type="journal article" date="2021" name="PeerJ">
        <title>Extensive microbial diversity within the chicken gut microbiome revealed by metagenomics and culture.</title>
        <authorList>
            <person name="Gilroy R."/>
            <person name="Ravi A."/>
            <person name="Getino M."/>
            <person name="Pursley I."/>
            <person name="Horton D.L."/>
            <person name="Alikhan N.F."/>
            <person name="Baker D."/>
            <person name="Gharbi K."/>
            <person name="Hall N."/>
            <person name="Watson M."/>
            <person name="Adriaenssens E.M."/>
            <person name="Foster-Nyarko E."/>
            <person name="Jarju S."/>
            <person name="Secka A."/>
            <person name="Antonio M."/>
            <person name="Oren A."/>
            <person name="Chaudhuri R.R."/>
            <person name="La Ragione R."/>
            <person name="Hildebrand F."/>
            <person name="Pallen M.J."/>
        </authorList>
    </citation>
    <scope>NUCLEOTIDE SEQUENCE</scope>
    <source>
        <strain evidence="3">B2-22910</strain>
    </source>
</reference>
<dbReference type="InterPro" id="IPR009015">
    <property type="entry name" value="Fucose_isomerase_N/cen_sf"/>
</dbReference>
<evidence type="ECO:0000256" key="1">
    <source>
        <dbReference type="ARBA" id="ARBA00023235"/>
    </source>
</evidence>
<gene>
    <name evidence="3" type="ORF">IAB82_06730</name>
</gene>